<dbReference type="PANTHER" id="PTHR31438:SF1">
    <property type="entry name" value="LYSINE N-ACYLTRANSFERASE C17G9.06C-RELATED"/>
    <property type="match status" value="1"/>
</dbReference>
<dbReference type="GO" id="GO:0046677">
    <property type="term" value="P:response to antibiotic"/>
    <property type="evidence" value="ECO:0007669"/>
    <property type="project" value="UniProtKB-KW"/>
</dbReference>
<keyword evidence="3" id="KW-0808">Transferase</keyword>
<dbReference type="InterPro" id="IPR000182">
    <property type="entry name" value="GNAT_dom"/>
</dbReference>
<protein>
    <submittedName>
        <fullName evidence="3">GNAT family N-acetyltransferase</fullName>
    </submittedName>
</protein>
<accession>A0A3L7JYN4</accession>
<organism evidence="3 4">
    <name type="scientific">Falsibacillus albus</name>
    <dbReference type="NCBI Taxonomy" id="2478915"/>
    <lineage>
        <taxon>Bacteria</taxon>
        <taxon>Bacillati</taxon>
        <taxon>Bacillota</taxon>
        <taxon>Bacilli</taxon>
        <taxon>Bacillales</taxon>
        <taxon>Bacillaceae</taxon>
        <taxon>Falsibacillus</taxon>
    </lineage>
</organism>
<dbReference type="EMBL" id="RCVZ01000005">
    <property type="protein sequence ID" value="RLQ95917.1"/>
    <property type="molecule type" value="Genomic_DNA"/>
</dbReference>
<dbReference type="Proteomes" id="UP000276770">
    <property type="component" value="Unassembled WGS sequence"/>
</dbReference>
<dbReference type="PANTHER" id="PTHR31438">
    <property type="entry name" value="LYSINE N-ACYLTRANSFERASE C17G9.06C-RELATED"/>
    <property type="match status" value="1"/>
</dbReference>
<name>A0A3L7JYN4_9BACI</name>
<reference evidence="3 4" key="1">
    <citation type="submission" date="2018-10" db="EMBL/GenBank/DDBJ databases">
        <title>Falsibacillus sp. genome draft.</title>
        <authorList>
            <person name="Shi S."/>
        </authorList>
    </citation>
    <scope>NUCLEOTIDE SEQUENCE [LARGE SCALE GENOMIC DNA]</scope>
    <source>
        <strain evidence="3 4">GY 10110</strain>
    </source>
</reference>
<dbReference type="GO" id="GO:0016410">
    <property type="term" value="F:N-acyltransferase activity"/>
    <property type="evidence" value="ECO:0007669"/>
    <property type="project" value="TreeGrafter"/>
</dbReference>
<dbReference type="PROSITE" id="PS51186">
    <property type="entry name" value="GNAT"/>
    <property type="match status" value="1"/>
</dbReference>
<evidence type="ECO:0000256" key="1">
    <source>
        <dbReference type="ARBA" id="ARBA00023251"/>
    </source>
</evidence>
<dbReference type="AlphaFoldDB" id="A0A3L7JYN4"/>
<evidence type="ECO:0000313" key="4">
    <source>
        <dbReference type="Proteomes" id="UP000276770"/>
    </source>
</evidence>
<sequence length="186" mass="22637">MIVKRDSILVRELEEKDVYLLSKWLSDPAVLQYYEGRDRPHNQEMIYEHYYSRERDLTGCIIEYNQKEIGYLQFYPLSNHEKAEYGYGEQEKLFGMDQFIGEPEYWNRGIGTKLIRMMISHIKDCHHPQKLIMDPQEWNERALRCYEKCGFRRVKLMPKHEFHEGELRNCWLIEYVFDQPEKNNGM</sequence>
<dbReference type="CDD" id="cd04301">
    <property type="entry name" value="NAT_SF"/>
    <property type="match status" value="1"/>
</dbReference>
<evidence type="ECO:0000313" key="3">
    <source>
        <dbReference type="EMBL" id="RLQ95917.1"/>
    </source>
</evidence>
<dbReference type="OrthoDB" id="9795206at2"/>
<dbReference type="InterPro" id="IPR016181">
    <property type="entry name" value="Acyl_CoA_acyltransferase"/>
</dbReference>
<evidence type="ECO:0000259" key="2">
    <source>
        <dbReference type="PROSITE" id="PS51186"/>
    </source>
</evidence>
<comment type="caution">
    <text evidence="3">The sequence shown here is derived from an EMBL/GenBank/DDBJ whole genome shotgun (WGS) entry which is preliminary data.</text>
</comment>
<keyword evidence="1" id="KW-0046">Antibiotic resistance</keyword>
<dbReference type="Pfam" id="PF13523">
    <property type="entry name" value="Acetyltransf_8"/>
    <property type="match status" value="1"/>
</dbReference>
<gene>
    <name evidence="3" type="ORF">D9X91_09890</name>
</gene>
<proteinExistence type="predicted"/>
<dbReference type="Gene3D" id="3.40.630.30">
    <property type="match status" value="1"/>
</dbReference>
<dbReference type="SUPFAM" id="SSF55729">
    <property type="entry name" value="Acyl-CoA N-acyltransferases (Nat)"/>
    <property type="match status" value="1"/>
</dbReference>
<dbReference type="RefSeq" id="WP_121680443.1">
    <property type="nucleotide sequence ID" value="NZ_RCVZ01000005.1"/>
</dbReference>
<keyword evidence="4" id="KW-1185">Reference proteome</keyword>
<feature type="domain" description="N-acetyltransferase" evidence="2">
    <location>
        <begin position="8"/>
        <end position="174"/>
    </location>
</feature>